<dbReference type="InterPro" id="IPR013320">
    <property type="entry name" value="ConA-like_dom_sf"/>
</dbReference>
<dbReference type="PANTHER" id="PTHR12864">
    <property type="entry name" value="RAN BINDING PROTEIN 9-RELATED"/>
    <property type="match status" value="1"/>
</dbReference>
<feature type="domain" description="B30.2/SPRY" evidence="3">
    <location>
        <begin position="61"/>
        <end position="255"/>
    </location>
</feature>
<dbReference type="Pfam" id="PF00622">
    <property type="entry name" value="SPRY"/>
    <property type="match status" value="1"/>
</dbReference>
<evidence type="ECO:0000259" key="3">
    <source>
        <dbReference type="PROSITE" id="PS50188"/>
    </source>
</evidence>
<dbReference type="InterPro" id="IPR001870">
    <property type="entry name" value="B30.2/SPRY"/>
</dbReference>
<evidence type="ECO:0000313" key="4">
    <source>
        <dbReference type="EMBL" id="GAB1228168.1"/>
    </source>
</evidence>
<dbReference type="PROSITE" id="PS50188">
    <property type="entry name" value="B302_SPRY"/>
    <property type="match status" value="1"/>
</dbReference>
<gene>
    <name evidence="4" type="ORF">ENUP19_0378G0049</name>
</gene>
<sequence>MSSINEDTIKSILKEMNEMKNEITSLKEKVSSLEHKIELKEALDFIKQKIGLEQGTNVELYGVTVEDLFEGELTCVSNFHDGTPSKNTYNNTALTTKKGKKKEIRCVSSTNLDREGKIQMLWKDNNTVVLCPSLVHYYEVSIKGKSEYCWISVGLSSTKTMIRNHQIGWDKRTIGIHSDDGKVFNENGKVGLNCTTSFGPGDVIGCGWNSTNKTVFFTRNGEMLETFNYPHTVLNFGIGMKDFEKIEINTGEREPFEFDLCSFVEDLVAHHCQKQNYDDSIEEDENSSNVAFGSEEQNEKKVNEIKKPLKTNTNHKRDHCDCCECKHHH</sequence>
<feature type="compositionally biased region" description="Basic and acidic residues" evidence="2">
    <location>
        <begin position="297"/>
        <end position="307"/>
    </location>
</feature>
<keyword evidence="5" id="KW-1185">Reference proteome</keyword>
<dbReference type="InterPro" id="IPR044736">
    <property type="entry name" value="Gid1/RanBPM/SPLA_SPRY"/>
</dbReference>
<feature type="region of interest" description="Disordered" evidence="2">
    <location>
        <begin position="278"/>
        <end position="317"/>
    </location>
</feature>
<evidence type="ECO:0000256" key="1">
    <source>
        <dbReference type="SAM" id="Coils"/>
    </source>
</evidence>
<keyword evidence="1" id="KW-0175">Coiled coil</keyword>
<proteinExistence type="predicted"/>
<accession>A0ABQ0DZI5</accession>
<organism evidence="4 5">
    <name type="scientific">Entamoeba nuttalli</name>
    <dbReference type="NCBI Taxonomy" id="412467"/>
    <lineage>
        <taxon>Eukaryota</taxon>
        <taxon>Amoebozoa</taxon>
        <taxon>Evosea</taxon>
        <taxon>Archamoebae</taxon>
        <taxon>Mastigamoebida</taxon>
        <taxon>Entamoebidae</taxon>
        <taxon>Entamoeba</taxon>
    </lineage>
</organism>
<dbReference type="InterPro" id="IPR050618">
    <property type="entry name" value="Ubq-SigPath_Reg"/>
</dbReference>
<evidence type="ECO:0000313" key="5">
    <source>
        <dbReference type="Proteomes" id="UP001628156"/>
    </source>
</evidence>
<dbReference type="SMART" id="SM00449">
    <property type="entry name" value="SPRY"/>
    <property type="match status" value="1"/>
</dbReference>
<name>A0ABQ0DZI5_9EUKA</name>
<dbReference type="InterPro" id="IPR043136">
    <property type="entry name" value="B30.2/SPRY_sf"/>
</dbReference>
<dbReference type="EMBL" id="BAAFRS010000378">
    <property type="protein sequence ID" value="GAB1228168.1"/>
    <property type="molecule type" value="Genomic_DNA"/>
</dbReference>
<dbReference type="Gene3D" id="2.60.120.920">
    <property type="match status" value="1"/>
</dbReference>
<dbReference type="SUPFAM" id="SSF49899">
    <property type="entry name" value="Concanavalin A-like lectins/glucanases"/>
    <property type="match status" value="1"/>
</dbReference>
<comment type="caution">
    <text evidence="4">The sequence shown here is derived from an EMBL/GenBank/DDBJ whole genome shotgun (WGS) entry which is preliminary data.</text>
</comment>
<dbReference type="InterPro" id="IPR003877">
    <property type="entry name" value="SPRY_dom"/>
</dbReference>
<protein>
    <recommendedName>
        <fullName evidence="3">B30.2/SPRY domain-containing protein</fullName>
    </recommendedName>
</protein>
<reference evidence="4 5" key="1">
    <citation type="journal article" date="2019" name="PLoS Negl. Trop. Dis.">
        <title>Whole genome sequencing of Entamoeba nuttalli reveals mammalian host-related molecular signatures and a novel octapeptide-repeat surface protein.</title>
        <authorList>
            <person name="Tanaka M."/>
            <person name="Makiuchi T."/>
            <person name="Komiyama T."/>
            <person name="Shiina T."/>
            <person name="Osaki K."/>
            <person name="Tachibana H."/>
        </authorList>
    </citation>
    <scope>NUCLEOTIDE SEQUENCE [LARGE SCALE GENOMIC DNA]</scope>
    <source>
        <strain evidence="4 5">P19-061405</strain>
    </source>
</reference>
<evidence type="ECO:0000256" key="2">
    <source>
        <dbReference type="SAM" id="MobiDB-lite"/>
    </source>
</evidence>
<dbReference type="CDD" id="cd12885">
    <property type="entry name" value="SPRY_RanBP_like"/>
    <property type="match status" value="1"/>
</dbReference>
<dbReference type="Proteomes" id="UP001628156">
    <property type="component" value="Unassembled WGS sequence"/>
</dbReference>
<feature type="coiled-coil region" evidence="1">
    <location>
        <begin position="9"/>
        <end position="43"/>
    </location>
</feature>